<protein>
    <submittedName>
        <fullName evidence="1">Uncharacterized protein</fullName>
    </submittedName>
</protein>
<dbReference type="EMBL" id="JANHOG010000200">
    <property type="protein sequence ID" value="KAJ3556914.1"/>
    <property type="molecule type" value="Genomic_DNA"/>
</dbReference>
<accession>A0ACC1TAV1</accession>
<comment type="caution">
    <text evidence="1">The sequence shown here is derived from an EMBL/GenBank/DDBJ whole genome shotgun (WGS) entry which is preliminary data.</text>
</comment>
<keyword evidence="2" id="KW-1185">Reference proteome</keyword>
<gene>
    <name evidence="1" type="ORF">NM688_g1761</name>
</gene>
<sequence length="328" mass="37061">MSSKALLKEQNDLASNFSEQSEGSSLTDVQMDNTSQRGSVGSAEAEENIVEAMHNMIDMRHSRYVVHDHKYKDHQPVHNQNGAAMDTSTGIPPVSIDNNVINQDLLNLSHPHVHDVDIYVIVDIYTLDTFKTIKFCLPAIFGAGMLVQYSYIGALPVDLSITFFIKTLELFCHLCFRKVSFSTKAFSKMLCDYYMRPYKCHYCTLLGDAFDVYLSILQKVDKRVQSVLNCDIPDWHVLNSCLACCYKYKGKIKSCKQQTQQKGPTYGCRQTAHAITVSNPLDEDDIENLKLGELEEGDPTDSVVDLINFIKGCIRNWKSAATEEKKKM</sequence>
<organism evidence="1 2">
    <name type="scientific">Phlebia brevispora</name>
    <dbReference type="NCBI Taxonomy" id="194682"/>
    <lineage>
        <taxon>Eukaryota</taxon>
        <taxon>Fungi</taxon>
        <taxon>Dikarya</taxon>
        <taxon>Basidiomycota</taxon>
        <taxon>Agaricomycotina</taxon>
        <taxon>Agaricomycetes</taxon>
        <taxon>Polyporales</taxon>
        <taxon>Meruliaceae</taxon>
        <taxon>Phlebia</taxon>
    </lineage>
</organism>
<name>A0ACC1TAV1_9APHY</name>
<proteinExistence type="predicted"/>
<dbReference type="Proteomes" id="UP001148662">
    <property type="component" value="Unassembled WGS sequence"/>
</dbReference>
<reference evidence="1" key="1">
    <citation type="submission" date="2022-07" db="EMBL/GenBank/DDBJ databases">
        <title>Genome Sequence of Phlebia brevispora.</title>
        <authorList>
            <person name="Buettner E."/>
        </authorList>
    </citation>
    <scope>NUCLEOTIDE SEQUENCE</scope>
    <source>
        <strain evidence="1">MPL23</strain>
    </source>
</reference>
<evidence type="ECO:0000313" key="2">
    <source>
        <dbReference type="Proteomes" id="UP001148662"/>
    </source>
</evidence>
<evidence type="ECO:0000313" key="1">
    <source>
        <dbReference type="EMBL" id="KAJ3556914.1"/>
    </source>
</evidence>